<name>A0A8S1S913_9CILI</name>
<dbReference type="EMBL" id="CAJJDO010000004">
    <property type="protein sequence ID" value="CAD8135870.1"/>
    <property type="molecule type" value="Genomic_DNA"/>
</dbReference>
<keyword evidence="2" id="KW-1185">Reference proteome</keyword>
<accession>A0A8S1S913</accession>
<organism evidence="1 2">
    <name type="scientific">Paramecium pentaurelia</name>
    <dbReference type="NCBI Taxonomy" id="43138"/>
    <lineage>
        <taxon>Eukaryota</taxon>
        <taxon>Sar</taxon>
        <taxon>Alveolata</taxon>
        <taxon>Ciliophora</taxon>
        <taxon>Intramacronucleata</taxon>
        <taxon>Oligohymenophorea</taxon>
        <taxon>Peniculida</taxon>
        <taxon>Parameciidae</taxon>
        <taxon>Paramecium</taxon>
    </lineage>
</organism>
<sequence>MMDNILVMQYQYFQLKLIHHLYFRMQKLIIQKFNQAVNMQKQLFLLHKQNHHKIQTQIDNFQGKCSYMLTQKSTENKYPFFSVIINELLVYGYVLFRVIQLVEGELQSIKFAVVSLDGNKKPPECIQADESFLQEMV</sequence>
<evidence type="ECO:0000313" key="2">
    <source>
        <dbReference type="Proteomes" id="UP000689195"/>
    </source>
</evidence>
<dbReference type="AlphaFoldDB" id="A0A8S1S913"/>
<gene>
    <name evidence="1" type="ORF">PPENT_87.1.T0040464</name>
</gene>
<protein>
    <submittedName>
        <fullName evidence="1">Uncharacterized protein</fullName>
    </submittedName>
</protein>
<proteinExistence type="predicted"/>
<evidence type="ECO:0000313" key="1">
    <source>
        <dbReference type="EMBL" id="CAD8135870.1"/>
    </source>
</evidence>
<comment type="caution">
    <text evidence="1">The sequence shown here is derived from an EMBL/GenBank/DDBJ whole genome shotgun (WGS) entry which is preliminary data.</text>
</comment>
<reference evidence="1" key="1">
    <citation type="submission" date="2021-01" db="EMBL/GenBank/DDBJ databases">
        <authorList>
            <consortium name="Genoscope - CEA"/>
            <person name="William W."/>
        </authorList>
    </citation>
    <scope>NUCLEOTIDE SEQUENCE</scope>
</reference>
<dbReference type="Proteomes" id="UP000689195">
    <property type="component" value="Unassembled WGS sequence"/>
</dbReference>